<dbReference type="AlphaFoldDB" id="A0A4R0JUZ0"/>
<dbReference type="OrthoDB" id="1822491at2"/>
<evidence type="ECO:0000313" key="3">
    <source>
        <dbReference type="EMBL" id="TCC51281.1"/>
    </source>
</evidence>
<keyword evidence="4" id="KW-1185">Reference proteome</keyword>
<dbReference type="Pfam" id="PF00589">
    <property type="entry name" value="Phage_integrase"/>
    <property type="match status" value="1"/>
</dbReference>
<dbReference type="InterPro" id="IPR002104">
    <property type="entry name" value="Integrase_catalytic"/>
</dbReference>
<dbReference type="InterPro" id="IPR011010">
    <property type="entry name" value="DNA_brk_join_enz"/>
</dbReference>
<reference evidence="3 4" key="1">
    <citation type="submission" date="2019-02" db="EMBL/GenBank/DDBJ databases">
        <title>Kribbella capetownensis sp. nov. and Kribbella speibonae sp. nov., isolated from soil.</title>
        <authorList>
            <person name="Curtis S.M."/>
            <person name="Norton I."/>
            <person name="Everest G.J."/>
            <person name="Meyers P.R."/>
        </authorList>
    </citation>
    <scope>NUCLEOTIDE SEQUENCE [LARGE SCALE GENOMIC DNA]</scope>
    <source>
        <strain evidence="3 4">YM53</strain>
    </source>
</reference>
<dbReference type="GO" id="GO:0006310">
    <property type="term" value="P:DNA recombination"/>
    <property type="evidence" value="ECO:0007669"/>
    <property type="project" value="UniProtKB-KW"/>
</dbReference>
<dbReference type="GO" id="GO:0015074">
    <property type="term" value="P:DNA integration"/>
    <property type="evidence" value="ECO:0007669"/>
    <property type="project" value="InterPro"/>
</dbReference>
<evidence type="ECO:0000313" key="4">
    <source>
        <dbReference type="Proteomes" id="UP000293342"/>
    </source>
</evidence>
<accession>A0A4R0JUZ0</accession>
<dbReference type="Gene3D" id="1.10.443.10">
    <property type="entry name" value="Intergrase catalytic core"/>
    <property type="match status" value="1"/>
</dbReference>
<organism evidence="3 4">
    <name type="scientific">Kribbella capetownensis</name>
    <dbReference type="NCBI Taxonomy" id="1572659"/>
    <lineage>
        <taxon>Bacteria</taxon>
        <taxon>Bacillati</taxon>
        <taxon>Actinomycetota</taxon>
        <taxon>Actinomycetes</taxon>
        <taxon>Propionibacteriales</taxon>
        <taxon>Kribbellaceae</taxon>
        <taxon>Kribbella</taxon>
    </lineage>
</organism>
<comment type="caution">
    <text evidence="3">The sequence shown here is derived from an EMBL/GenBank/DDBJ whole genome shotgun (WGS) entry which is preliminary data.</text>
</comment>
<dbReference type="Proteomes" id="UP000293342">
    <property type="component" value="Unassembled WGS sequence"/>
</dbReference>
<protein>
    <recommendedName>
        <fullName evidence="2">Tyr recombinase domain-containing protein</fullName>
    </recommendedName>
</protein>
<evidence type="ECO:0000256" key="1">
    <source>
        <dbReference type="ARBA" id="ARBA00023172"/>
    </source>
</evidence>
<feature type="domain" description="Tyr recombinase" evidence="2">
    <location>
        <begin position="1"/>
        <end position="118"/>
    </location>
</feature>
<evidence type="ECO:0000259" key="2">
    <source>
        <dbReference type="PROSITE" id="PS51898"/>
    </source>
</evidence>
<dbReference type="EMBL" id="SJKD01000002">
    <property type="protein sequence ID" value="TCC51281.1"/>
    <property type="molecule type" value="Genomic_DNA"/>
</dbReference>
<sequence>MKTEASKTSVPIPSELALELSAAVARWGSGWLVTDGAGGQASTWSIDRAMRSARKKVPGLPEGFRFHDLRHYLASLLIASRADVKVVQARVRHASAKTTLDTYGHLWPDADESTRAAVGAVLAARVEGLTEQPRNAEGS</sequence>
<dbReference type="GO" id="GO:0003677">
    <property type="term" value="F:DNA binding"/>
    <property type="evidence" value="ECO:0007669"/>
    <property type="project" value="InterPro"/>
</dbReference>
<dbReference type="PROSITE" id="PS51898">
    <property type="entry name" value="TYR_RECOMBINASE"/>
    <property type="match status" value="1"/>
</dbReference>
<dbReference type="InterPro" id="IPR013762">
    <property type="entry name" value="Integrase-like_cat_sf"/>
</dbReference>
<name>A0A4R0JUZ0_9ACTN</name>
<proteinExistence type="predicted"/>
<dbReference type="SUPFAM" id="SSF56349">
    <property type="entry name" value="DNA breaking-rejoining enzymes"/>
    <property type="match status" value="1"/>
</dbReference>
<keyword evidence="1" id="KW-0233">DNA recombination</keyword>
<gene>
    <name evidence="3" type="ORF">E0H75_14265</name>
</gene>